<dbReference type="eggNOG" id="COG0625">
    <property type="taxonomic scope" value="Bacteria"/>
</dbReference>
<dbReference type="GO" id="GO:0016740">
    <property type="term" value="F:transferase activity"/>
    <property type="evidence" value="ECO:0007669"/>
    <property type="project" value="UniProtKB-KW"/>
</dbReference>
<dbReference type="InterPro" id="IPR040079">
    <property type="entry name" value="Glutathione_S-Trfase"/>
</dbReference>
<protein>
    <submittedName>
        <fullName evidence="2">Glutathione S-transferase</fullName>
    </submittedName>
</protein>
<dbReference type="InterPro" id="IPR004045">
    <property type="entry name" value="Glutathione_S-Trfase_N"/>
</dbReference>
<reference evidence="2 3" key="1">
    <citation type="journal article" date="2012" name="J. Bacteriol.">
        <title>Draft genome sequence of the cyanide-utilizing bacterium Pseudomonas fluorescens strain NCIMB 11764.</title>
        <authorList>
            <person name="Vilo C.A."/>
            <person name="Benedik M.J."/>
            <person name="Kunz D.A."/>
            <person name="Dong Q."/>
        </authorList>
    </citation>
    <scope>NUCLEOTIDE SEQUENCE [LARGE SCALE GENOMIC DNA]</scope>
    <source>
        <strain evidence="2 3">NCIMB 11764</strain>
    </source>
</reference>
<dbReference type="Gene3D" id="1.20.1050.10">
    <property type="match status" value="1"/>
</dbReference>
<proteinExistence type="predicted"/>
<keyword evidence="2" id="KW-0808">Transferase</keyword>
<evidence type="ECO:0000313" key="2">
    <source>
        <dbReference type="EMBL" id="AKV07960.1"/>
    </source>
</evidence>
<dbReference type="RefSeq" id="WP_017337768.1">
    <property type="nucleotide sequence ID" value="NZ_CP010945.1"/>
</dbReference>
<dbReference type="OrthoDB" id="8772754at2"/>
<dbReference type="Pfam" id="PF13409">
    <property type="entry name" value="GST_N_2"/>
    <property type="match status" value="1"/>
</dbReference>
<accession>A0A0K1QR64</accession>
<dbReference type="CDD" id="cd03057">
    <property type="entry name" value="GST_N_Beta"/>
    <property type="match status" value="1"/>
</dbReference>
<dbReference type="InterPro" id="IPR036249">
    <property type="entry name" value="Thioredoxin-like_sf"/>
</dbReference>
<dbReference type="PANTHER" id="PTHR44051:SF8">
    <property type="entry name" value="GLUTATHIONE S-TRANSFERASE GSTA"/>
    <property type="match status" value="1"/>
</dbReference>
<evidence type="ECO:0000259" key="1">
    <source>
        <dbReference type="PROSITE" id="PS50404"/>
    </source>
</evidence>
<name>A0A0K1QR64_PSEFL</name>
<feature type="domain" description="GST N-terminal" evidence="1">
    <location>
        <begin position="1"/>
        <end position="79"/>
    </location>
</feature>
<dbReference type="SUPFAM" id="SSF47616">
    <property type="entry name" value="GST C-terminal domain-like"/>
    <property type="match status" value="1"/>
</dbReference>
<dbReference type="PROSITE" id="PS50404">
    <property type="entry name" value="GST_NTER"/>
    <property type="match status" value="1"/>
</dbReference>
<gene>
    <name evidence="2" type="ORF">B723_16700</name>
</gene>
<dbReference type="EMBL" id="CP010945">
    <property type="protein sequence ID" value="AKV07960.1"/>
    <property type="molecule type" value="Genomic_DNA"/>
</dbReference>
<dbReference type="SUPFAM" id="SSF52833">
    <property type="entry name" value="Thioredoxin-like"/>
    <property type="match status" value="1"/>
</dbReference>
<dbReference type="InterPro" id="IPR036282">
    <property type="entry name" value="Glutathione-S-Trfase_C_sf"/>
</dbReference>
<dbReference type="Proteomes" id="UP000017175">
    <property type="component" value="Chromosome"/>
</dbReference>
<evidence type="ECO:0000313" key="3">
    <source>
        <dbReference type="Proteomes" id="UP000017175"/>
    </source>
</evidence>
<dbReference type="PANTHER" id="PTHR44051">
    <property type="entry name" value="GLUTATHIONE S-TRANSFERASE-RELATED"/>
    <property type="match status" value="1"/>
</dbReference>
<dbReference type="AlphaFoldDB" id="A0A0K1QR64"/>
<sequence>MKLFFLPGACQIGIHALLAEIGKPFEIEKAARAGTPEFEAYTQINPKGKVPALIRDDGSLLTEFPVIALYLARTNPERELIPTDIEGEIRVLEMTEYLVSTVHMQGYTRARRPEKFAPSEADHAAVKAQGLKIFQAGLDRAERQINGKDWLFEKMTIADFALFYLEHWCVVNGIGKLGQSCQAHHDRLWANVEIRRAIESELIT</sequence>
<dbReference type="SFLD" id="SFLDS00019">
    <property type="entry name" value="Glutathione_Transferase_(cytos"/>
    <property type="match status" value="1"/>
</dbReference>
<organism evidence="2 3">
    <name type="scientific">Pseudomonas fluorescens NCIMB 11764</name>
    <dbReference type="NCBI Taxonomy" id="1221522"/>
    <lineage>
        <taxon>Bacteria</taxon>
        <taxon>Pseudomonadati</taxon>
        <taxon>Pseudomonadota</taxon>
        <taxon>Gammaproteobacteria</taxon>
        <taxon>Pseudomonadales</taxon>
        <taxon>Pseudomonadaceae</taxon>
        <taxon>Pseudomonas</taxon>
    </lineage>
</organism>
<dbReference type="Gene3D" id="3.40.30.10">
    <property type="entry name" value="Glutaredoxin"/>
    <property type="match status" value="1"/>
</dbReference>